<accession>A0A9P9HUW4</accession>
<gene>
    <name evidence="1" type="ORF">B0J15DRAFT_270711</name>
</gene>
<reference evidence="1" key="1">
    <citation type="journal article" date="2021" name="Nat. Commun.">
        <title>Genetic determinants of endophytism in the Arabidopsis root mycobiome.</title>
        <authorList>
            <person name="Mesny F."/>
            <person name="Miyauchi S."/>
            <person name="Thiergart T."/>
            <person name="Pickel B."/>
            <person name="Atanasova L."/>
            <person name="Karlsson M."/>
            <person name="Huettel B."/>
            <person name="Barry K.W."/>
            <person name="Haridas S."/>
            <person name="Chen C."/>
            <person name="Bauer D."/>
            <person name="Andreopoulos W."/>
            <person name="Pangilinan J."/>
            <person name="LaButti K."/>
            <person name="Riley R."/>
            <person name="Lipzen A."/>
            <person name="Clum A."/>
            <person name="Drula E."/>
            <person name="Henrissat B."/>
            <person name="Kohler A."/>
            <person name="Grigoriev I.V."/>
            <person name="Martin F.M."/>
            <person name="Hacquard S."/>
        </authorList>
    </citation>
    <scope>NUCLEOTIDE SEQUENCE</scope>
    <source>
        <strain evidence="1">FSSC 5 MPI-SDFR-AT-0091</strain>
    </source>
</reference>
<dbReference type="Proteomes" id="UP000736672">
    <property type="component" value="Unassembled WGS sequence"/>
</dbReference>
<dbReference type="AlphaFoldDB" id="A0A9P9HUW4"/>
<protein>
    <submittedName>
        <fullName evidence="1">Uncharacterized protein</fullName>
    </submittedName>
</protein>
<evidence type="ECO:0000313" key="2">
    <source>
        <dbReference type="Proteomes" id="UP000736672"/>
    </source>
</evidence>
<sequence>MASPLPKPGQHPVEPHRDVESAPHCARCLVSGRFEILDETQLRTLDFGTNRWPCWTPLRFPALPAACLLVLNAVGCWAESLFPDHDPYLTSIHAGALVCDMLLASRLSLLESFLKTHGFGTPEDGGAGISLASAAGGERMAIPGIVDHSPQVTDLEPCLELAGLRWRFDCPEYSGGPPQPGWRSCHHGHFWHINASLVVSLARTPAARCD</sequence>
<dbReference type="EMBL" id="JAGTJS010000007">
    <property type="protein sequence ID" value="KAH7264468.1"/>
    <property type="molecule type" value="Genomic_DNA"/>
</dbReference>
<proteinExistence type="predicted"/>
<comment type="caution">
    <text evidence="1">The sequence shown here is derived from an EMBL/GenBank/DDBJ whole genome shotgun (WGS) entry which is preliminary data.</text>
</comment>
<organism evidence="1 2">
    <name type="scientific">Fusarium solani</name>
    <name type="common">Filamentous fungus</name>
    <dbReference type="NCBI Taxonomy" id="169388"/>
    <lineage>
        <taxon>Eukaryota</taxon>
        <taxon>Fungi</taxon>
        <taxon>Dikarya</taxon>
        <taxon>Ascomycota</taxon>
        <taxon>Pezizomycotina</taxon>
        <taxon>Sordariomycetes</taxon>
        <taxon>Hypocreomycetidae</taxon>
        <taxon>Hypocreales</taxon>
        <taxon>Nectriaceae</taxon>
        <taxon>Fusarium</taxon>
        <taxon>Fusarium solani species complex</taxon>
    </lineage>
</organism>
<evidence type="ECO:0000313" key="1">
    <source>
        <dbReference type="EMBL" id="KAH7264468.1"/>
    </source>
</evidence>
<keyword evidence="2" id="KW-1185">Reference proteome</keyword>
<name>A0A9P9HUW4_FUSSL</name>